<evidence type="ECO:0000256" key="6">
    <source>
        <dbReference type="ARBA" id="ARBA00022842"/>
    </source>
</evidence>
<feature type="binding site" evidence="9">
    <location>
        <position position="246"/>
    </location>
    <ligand>
        <name>K(+)</name>
        <dbReference type="ChEBI" id="CHEBI:29103"/>
    </ligand>
</feature>
<evidence type="ECO:0000256" key="1">
    <source>
        <dbReference type="ARBA" id="ARBA00022679"/>
    </source>
</evidence>
<feature type="binding site" evidence="9">
    <location>
        <position position="135"/>
    </location>
    <ligand>
        <name>substrate</name>
    </ligand>
</feature>
<accession>A0A7T5R412</accession>
<reference evidence="11 12" key="1">
    <citation type="submission" date="2020-07" db="EMBL/GenBank/DDBJ databases">
        <title>Huge and variable diversity of episymbiotic CPR bacteria and DPANN archaea in groundwater ecosystems.</title>
        <authorList>
            <person name="He C.Y."/>
            <person name="Keren R."/>
            <person name="Whittaker M."/>
            <person name="Farag I.F."/>
            <person name="Doudna J."/>
            <person name="Cate J.H.D."/>
            <person name="Banfield J.F."/>
        </authorList>
    </citation>
    <scope>NUCLEOTIDE SEQUENCE [LARGE SCALE GENOMIC DNA]</scope>
    <source>
        <strain evidence="11">NC_groundwater_70_Ag_B-0.1um_54_66</strain>
    </source>
</reference>
<evidence type="ECO:0000256" key="7">
    <source>
        <dbReference type="ARBA" id="ARBA00022958"/>
    </source>
</evidence>
<dbReference type="PANTHER" id="PTHR10584">
    <property type="entry name" value="SUGAR KINASE"/>
    <property type="match status" value="1"/>
</dbReference>
<feature type="binding site" evidence="9">
    <location>
        <position position="289"/>
    </location>
    <ligand>
        <name>K(+)</name>
        <dbReference type="ChEBI" id="CHEBI:29103"/>
    </ligand>
</feature>
<feature type="binding site" evidence="9">
    <location>
        <position position="283"/>
    </location>
    <ligand>
        <name>K(+)</name>
        <dbReference type="ChEBI" id="CHEBI:29103"/>
    </ligand>
</feature>
<comment type="function">
    <text evidence="9">Catalyzes the phosphorylation of ribose at O-5 in a reaction requiring ATP and magnesium. The resulting D-ribose-5-phosphate can then be used either for sythesis of nucleotides, histidine, and tryptophan, or as a component of the pentose phosphate pathway.</text>
</comment>
<evidence type="ECO:0000256" key="9">
    <source>
        <dbReference type="HAMAP-Rule" id="MF_01987"/>
    </source>
</evidence>
<comment type="cofactor">
    <cofactor evidence="9">
        <name>Mg(2+)</name>
        <dbReference type="ChEBI" id="CHEBI:18420"/>
    </cofactor>
    <text evidence="9">Requires a divalent cation, most likely magnesium in vivo, as an electrophilic catalyst to aid phosphoryl group transfer. It is the chelate of the metal and the nucleotide that is the actual substrate.</text>
</comment>
<proteinExistence type="inferred from homology"/>
<evidence type="ECO:0000313" key="11">
    <source>
        <dbReference type="EMBL" id="QQG37132.1"/>
    </source>
</evidence>
<dbReference type="InterPro" id="IPR011877">
    <property type="entry name" value="Ribokinase"/>
</dbReference>
<dbReference type="InterPro" id="IPR029056">
    <property type="entry name" value="Ribokinase-like"/>
</dbReference>
<name>A0A7T5R412_9BACT</name>
<dbReference type="UniPathway" id="UPA00916">
    <property type="reaction ID" value="UER00889"/>
</dbReference>
<feature type="binding site" evidence="9">
    <location>
        <position position="179"/>
    </location>
    <ligand>
        <name>ATP</name>
        <dbReference type="ChEBI" id="CHEBI:30616"/>
    </ligand>
</feature>
<dbReference type="Pfam" id="PF00294">
    <property type="entry name" value="PfkB"/>
    <property type="match status" value="1"/>
</dbReference>
<feature type="binding site" evidence="9">
    <location>
        <position position="244"/>
    </location>
    <ligand>
        <name>K(+)</name>
        <dbReference type="ChEBI" id="CHEBI:29103"/>
    </ligand>
</feature>
<keyword evidence="7 9" id="KW-0630">Potassium</keyword>
<sequence length="314" mass="33253">MIIVFGSINMDIFMSVEHLPVPGETVLSPAYEMSPGGKGANQALAAARSGAKVAMIGRVGDDGMGARVLNNLRRAGVMTSGIVQSEQSTGCAVIARDAKGENQILVALGANADVIHEQIPDEILGSRNMVLMQNEILPEQNWKIIERAHQIGATTILNLAPAIHIPEPILKKLDYLIVNQIEVRQIAAAMNLPAENHELQIAGALSRMGNLTCIVTMGDRGSFAITPEGQEIHVPALKLETFVDKTGAGDAYCGTFAAALHAGMPLIEALKRAAVAGSLTCLKKGAQPSFPYLGDIEENLAKLGEVSVRTLANH</sequence>
<dbReference type="PRINTS" id="PR00990">
    <property type="entry name" value="RIBOKINASE"/>
</dbReference>
<feature type="binding site" evidence="9">
    <location>
        <position position="250"/>
    </location>
    <ligand>
        <name>substrate</name>
    </ligand>
</feature>
<keyword evidence="4 9" id="KW-0418">Kinase</keyword>
<feature type="binding site" evidence="9">
    <location>
        <begin position="249"/>
        <end position="250"/>
    </location>
    <ligand>
        <name>ATP</name>
        <dbReference type="ChEBI" id="CHEBI:30616"/>
    </ligand>
</feature>
<dbReference type="PANTHER" id="PTHR10584:SF166">
    <property type="entry name" value="RIBOKINASE"/>
    <property type="match status" value="1"/>
</dbReference>
<comment type="pathway">
    <text evidence="9">Carbohydrate metabolism; D-ribose degradation; D-ribose 5-phosphate from beta-D-ribopyranose: step 2/2.</text>
</comment>
<dbReference type="HAMAP" id="MF_01987">
    <property type="entry name" value="Ribokinase"/>
    <property type="match status" value="1"/>
</dbReference>
<keyword evidence="1 9" id="KW-0808">Transferase</keyword>
<evidence type="ECO:0000256" key="2">
    <source>
        <dbReference type="ARBA" id="ARBA00022723"/>
    </source>
</evidence>
<feature type="active site" description="Proton acceptor" evidence="9">
    <location>
        <position position="250"/>
    </location>
</feature>
<dbReference type="Proteomes" id="UP000595362">
    <property type="component" value="Chromosome"/>
</dbReference>
<dbReference type="EC" id="2.7.1.15" evidence="9"/>
<evidence type="ECO:0000256" key="5">
    <source>
        <dbReference type="ARBA" id="ARBA00022840"/>
    </source>
</evidence>
<feature type="binding site" evidence="9">
    <location>
        <position position="280"/>
    </location>
    <ligand>
        <name>K(+)</name>
        <dbReference type="ChEBI" id="CHEBI:29103"/>
    </ligand>
</feature>
<feature type="domain" description="Carbohydrate kinase PfkB" evidence="10">
    <location>
        <begin position="2"/>
        <end position="291"/>
    </location>
</feature>
<feature type="binding site" evidence="9">
    <location>
        <position position="285"/>
    </location>
    <ligand>
        <name>K(+)</name>
        <dbReference type="ChEBI" id="CHEBI:29103"/>
    </ligand>
</feature>
<dbReference type="InterPro" id="IPR011611">
    <property type="entry name" value="PfkB_dom"/>
</dbReference>
<feature type="binding site" evidence="9">
    <location>
        <begin position="216"/>
        <end position="221"/>
    </location>
    <ligand>
        <name>ATP</name>
        <dbReference type="ChEBI" id="CHEBI:30616"/>
    </ligand>
</feature>
<evidence type="ECO:0000256" key="8">
    <source>
        <dbReference type="ARBA" id="ARBA00023277"/>
    </source>
</evidence>
<keyword evidence="9" id="KW-0963">Cytoplasm</keyword>
<dbReference type="AlphaFoldDB" id="A0A7T5R412"/>
<evidence type="ECO:0000313" key="12">
    <source>
        <dbReference type="Proteomes" id="UP000595362"/>
    </source>
</evidence>
<keyword evidence="5 9" id="KW-0067">ATP-binding</keyword>
<evidence type="ECO:0000259" key="10">
    <source>
        <dbReference type="Pfam" id="PF00294"/>
    </source>
</evidence>
<dbReference type="GO" id="GO:0005524">
    <property type="term" value="F:ATP binding"/>
    <property type="evidence" value="ECO:0007669"/>
    <property type="project" value="UniProtKB-UniRule"/>
</dbReference>
<organism evidence="11 12">
    <name type="scientific">Micavibrio aeruginosavorus</name>
    <dbReference type="NCBI Taxonomy" id="349221"/>
    <lineage>
        <taxon>Bacteria</taxon>
        <taxon>Pseudomonadati</taxon>
        <taxon>Bdellovibrionota</taxon>
        <taxon>Bdellovibrionia</taxon>
        <taxon>Bdellovibrionales</taxon>
        <taxon>Pseudobdellovibrionaceae</taxon>
        <taxon>Micavibrio</taxon>
    </lineage>
</organism>
<comment type="similarity">
    <text evidence="9">Belongs to the carbohydrate kinase PfkB family. Ribokinase subfamily.</text>
</comment>
<dbReference type="InterPro" id="IPR002139">
    <property type="entry name" value="Ribo/fructo_kinase"/>
</dbReference>
<dbReference type="SUPFAM" id="SSF53613">
    <property type="entry name" value="Ribokinase-like"/>
    <property type="match status" value="1"/>
</dbReference>
<dbReference type="Gene3D" id="3.40.1190.20">
    <property type="match status" value="1"/>
</dbReference>
<evidence type="ECO:0000256" key="4">
    <source>
        <dbReference type="ARBA" id="ARBA00022777"/>
    </source>
</evidence>
<dbReference type="GO" id="GO:0046872">
    <property type="term" value="F:metal ion binding"/>
    <property type="evidence" value="ECO:0007669"/>
    <property type="project" value="UniProtKB-KW"/>
</dbReference>
<keyword evidence="8 9" id="KW-0119">Carbohydrate metabolism</keyword>
<feature type="binding site" evidence="9">
    <location>
        <begin position="37"/>
        <end position="41"/>
    </location>
    <ligand>
        <name>substrate</name>
    </ligand>
</feature>
<dbReference type="CDD" id="cd01174">
    <property type="entry name" value="ribokinase"/>
    <property type="match status" value="1"/>
</dbReference>
<comment type="activity regulation">
    <text evidence="9">Activated by a monovalent cation that binds near, but not in, the active site. The most likely occupant of the site in vivo is potassium. Ion binding induces a conformational change that may alter substrate affinity.</text>
</comment>
<keyword evidence="6 9" id="KW-0460">Magnesium</keyword>
<dbReference type="GO" id="GO:0019303">
    <property type="term" value="P:D-ribose catabolic process"/>
    <property type="evidence" value="ECO:0007669"/>
    <property type="project" value="UniProtKB-UniRule"/>
</dbReference>
<comment type="subunit">
    <text evidence="9">Homodimer.</text>
</comment>
<comment type="caution">
    <text evidence="9">Lacks conserved residue(s) required for the propagation of feature annotation.</text>
</comment>
<evidence type="ECO:0000256" key="3">
    <source>
        <dbReference type="ARBA" id="ARBA00022741"/>
    </source>
</evidence>
<dbReference type="GO" id="GO:0004747">
    <property type="term" value="F:ribokinase activity"/>
    <property type="evidence" value="ECO:0007669"/>
    <property type="project" value="UniProtKB-UniRule"/>
</dbReference>
<comment type="catalytic activity">
    <reaction evidence="9">
        <text>D-ribose + ATP = D-ribose 5-phosphate + ADP + H(+)</text>
        <dbReference type="Rhea" id="RHEA:13697"/>
        <dbReference type="ChEBI" id="CHEBI:15378"/>
        <dbReference type="ChEBI" id="CHEBI:30616"/>
        <dbReference type="ChEBI" id="CHEBI:47013"/>
        <dbReference type="ChEBI" id="CHEBI:78346"/>
        <dbReference type="ChEBI" id="CHEBI:456216"/>
        <dbReference type="EC" id="2.7.1.15"/>
    </reaction>
</comment>
<keyword evidence="3 9" id="KW-0547">Nucleotide-binding</keyword>
<keyword evidence="2 9" id="KW-0479">Metal-binding</keyword>
<dbReference type="GO" id="GO:0005737">
    <property type="term" value="C:cytoplasm"/>
    <property type="evidence" value="ECO:0007669"/>
    <property type="project" value="UniProtKB-SubCell"/>
</dbReference>
<comment type="subcellular location">
    <subcellularLocation>
        <location evidence="9">Cytoplasm</location>
    </subcellularLocation>
</comment>
<dbReference type="EMBL" id="CP066681">
    <property type="protein sequence ID" value="QQG37132.1"/>
    <property type="molecule type" value="Genomic_DNA"/>
</dbReference>
<protein>
    <recommendedName>
        <fullName evidence="9">Ribokinase</fullName>
        <shortName evidence="9">RK</shortName>
        <ecNumber evidence="9">2.7.1.15</ecNumber>
    </recommendedName>
</protein>
<gene>
    <name evidence="9" type="primary">rbsK</name>
    <name evidence="11" type="ORF">HYS17_05055</name>
</gene>
<feature type="binding site" evidence="9">
    <location>
        <begin position="9"/>
        <end position="11"/>
    </location>
    <ligand>
        <name>substrate</name>
    </ligand>
</feature>